<feature type="region of interest" description="Disordered" evidence="1">
    <location>
        <begin position="1"/>
        <end position="114"/>
    </location>
</feature>
<evidence type="ECO:0000256" key="1">
    <source>
        <dbReference type="SAM" id="MobiDB-lite"/>
    </source>
</evidence>
<feature type="region of interest" description="Disordered" evidence="1">
    <location>
        <begin position="126"/>
        <end position="279"/>
    </location>
</feature>
<feature type="compositionally biased region" description="Basic and acidic residues" evidence="1">
    <location>
        <begin position="144"/>
        <end position="155"/>
    </location>
</feature>
<feature type="non-terminal residue" evidence="2">
    <location>
        <position position="1"/>
    </location>
</feature>
<keyword evidence="2" id="KW-0808">Transferase</keyword>
<feature type="compositionally biased region" description="Low complexity" evidence="1">
    <location>
        <begin position="217"/>
        <end position="234"/>
    </location>
</feature>
<evidence type="ECO:0000313" key="2">
    <source>
        <dbReference type="EMBL" id="CAA9499418.1"/>
    </source>
</evidence>
<dbReference type="GO" id="GO:0004605">
    <property type="term" value="F:phosphatidate cytidylyltransferase activity"/>
    <property type="evidence" value="ECO:0007669"/>
    <property type="project" value="UniProtKB-EC"/>
</dbReference>
<feature type="compositionally biased region" description="Basic residues" evidence="1">
    <location>
        <begin position="235"/>
        <end position="246"/>
    </location>
</feature>
<reference evidence="2" key="1">
    <citation type="submission" date="2020-02" db="EMBL/GenBank/DDBJ databases">
        <authorList>
            <person name="Meier V. D."/>
        </authorList>
    </citation>
    <scope>NUCLEOTIDE SEQUENCE</scope>
    <source>
        <strain evidence="2">AVDCRST_MAG69</strain>
    </source>
</reference>
<proteinExistence type="predicted"/>
<feature type="non-terminal residue" evidence="2">
    <location>
        <position position="292"/>
    </location>
</feature>
<feature type="compositionally biased region" description="Basic residues" evidence="1">
    <location>
        <begin position="256"/>
        <end position="279"/>
    </location>
</feature>
<feature type="compositionally biased region" description="Basic residues" evidence="1">
    <location>
        <begin position="57"/>
        <end position="66"/>
    </location>
</feature>
<feature type="compositionally biased region" description="Basic residues" evidence="1">
    <location>
        <begin position="92"/>
        <end position="101"/>
    </location>
</feature>
<dbReference type="EC" id="2.7.7.41" evidence="2"/>
<keyword evidence="2" id="KW-0548">Nucleotidyltransferase</keyword>
<sequence length="292" mass="32744">GARAVAGPAPCGCRPPEPTPSRATKRIVVLVGSARAHPGRRPGHRVRDPDRLDGGRGLRRRRRRAGPRLPPRAVRDVPPGAADPPGRDAVARRPRRRRLPRRPAAGPARLHGLASAGLRRRVGYAAPGAIDSQPRAHAARHRLDRSADRLRDHAPRAPAWRRHHRRRPGRDLRRRHRGVSRRPGLRHPAPGAARLSEQDRRGPRHRDPHRGAGDLVRGPLPGLAQPRPGAAARAGGRRRRPARRSLRVQGQARRRDQGRRRPVRRPRWRARPPRRRAVHARRRLLRVAGDAL</sequence>
<feature type="compositionally biased region" description="Basic and acidic residues" evidence="1">
    <location>
        <begin position="45"/>
        <end position="56"/>
    </location>
</feature>
<organism evidence="2">
    <name type="scientific">uncultured Solirubrobacteraceae bacterium</name>
    <dbReference type="NCBI Taxonomy" id="1162706"/>
    <lineage>
        <taxon>Bacteria</taxon>
        <taxon>Bacillati</taxon>
        <taxon>Actinomycetota</taxon>
        <taxon>Thermoleophilia</taxon>
        <taxon>Solirubrobacterales</taxon>
        <taxon>Solirubrobacteraceae</taxon>
        <taxon>environmental samples</taxon>
    </lineage>
</organism>
<dbReference type="AlphaFoldDB" id="A0A6J4SHB3"/>
<protein>
    <submittedName>
        <fullName evidence="2">Phosphatidate cytidylyltransferase</fullName>
        <ecNumber evidence="2">2.7.7.41</ecNumber>
    </submittedName>
</protein>
<feature type="compositionally biased region" description="Basic residues" evidence="1">
    <location>
        <begin position="159"/>
        <end position="185"/>
    </location>
</feature>
<gene>
    <name evidence="2" type="ORF">AVDCRST_MAG69-1794</name>
</gene>
<name>A0A6J4SHB3_9ACTN</name>
<accession>A0A6J4SHB3</accession>
<dbReference type="EMBL" id="CADCVP010000189">
    <property type="protein sequence ID" value="CAA9499418.1"/>
    <property type="molecule type" value="Genomic_DNA"/>
</dbReference>